<evidence type="ECO:0000256" key="2">
    <source>
        <dbReference type="ARBA" id="ARBA00023445"/>
    </source>
</evidence>
<organism evidence="4 5">
    <name type="scientific">Coniochaeta ligniaria NRRL 30616</name>
    <dbReference type="NCBI Taxonomy" id="1408157"/>
    <lineage>
        <taxon>Eukaryota</taxon>
        <taxon>Fungi</taxon>
        <taxon>Dikarya</taxon>
        <taxon>Ascomycota</taxon>
        <taxon>Pezizomycotina</taxon>
        <taxon>Sordariomycetes</taxon>
        <taxon>Sordariomycetidae</taxon>
        <taxon>Coniochaetales</taxon>
        <taxon>Coniochaetaceae</taxon>
        <taxon>Coniochaeta</taxon>
    </lineage>
</organism>
<keyword evidence="5" id="KW-1185">Reference proteome</keyword>
<evidence type="ECO:0000256" key="1">
    <source>
        <dbReference type="ARBA" id="ARBA00023002"/>
    </source>
</evidence>
<dbReference type="Proteomes" id="UP000182658">
    <property type="component" value="Unassembled WGS sequence"/>
</dbReference>
<dbReference type="EMBL" id="KV875098">
    <property type="protein sequence ID" value="OIW28384.1"/>
    <property type="molecule type" value="Genomic_DNA"/>
</dbReference>
<dbReference type="InterPro" id="IPR001509">
    <property type="entry name" value="Epimerase_deHydtase"/>
</dbReference>
<dbReference type="GO" id="GO:0016616">
    <property type="term" value="F:oxidoreductase activity, acting on the CH-OH group of donors, NAD or NADP as acceptor"/>
    <property type="evidence" value="ECO:0007669"/>
    <property type="project" value="TreeGrafter"/>
</dbReference>
<reference evidence="4 5" key="1">
    <citation type="submission" date="2016-10" db="EMBL/GenBank/DDBJ databases">
        <title>Draft genome sequence of Coniochaeta ligniaria NRRL30616, a lignocellulolytic fungus for bioabatement of inhibitors in plant biomass hydrolysates.</title>
        <authorList>
            <consortium name="DOE Joint Genome Institute"/>
            <person name="Jimenez D.J."/>
            <person name="Hector R.E."/>
            <person name="Riley R."/>
            <person name="Sun H."/>
            <person name="Grigoriev I.V."/>
            <person name="Van Elsas J.D."/>
            <person name="Nichols N.N."/>
        </authorList>
    </citation>
    <scope>NUCLEOTIDE SEQUENCE [LARGE SCALE GENOMIC DNA]</scope>
    <source>
        <strain evidence="4 5">NRRL 30616</strain>
    </source>
</reference>
<sequence length="354" mass="37661">MAGDLVLLTGSTGFLGYIILTELLKHGYRVRAAVRSQTKAKRVLAGPSIKALAPTDEQLSFVTVPDMTAPGAYDDAVQGVTYIIHSASPIPSFGDGEPPAQDQLEESLVKQALKGALGMLESAHAKAGGSVRRVVMTSSTVAVVPFEVYMGQGTEPDRVWTSEDRIPVAPGPYGFEFQAYSAGKAAVLNASEEFVRTRGTAFDIVSITPSWIFGRDELVTDAGGMRAGSTNSVLLGVVLGVKNDAPYGGNAVYGPDVAKAHVLSLDPVVKGNQSFVLNSMMDWEDAIAIAKKYYPDAFAAGKLREDGKQPTMALKWDASKAKRQLGLELAPFDTMVKEVVGQYLELLAAEEGSK</sequence>
<dbReference type="InterPro" id="IPR036291">
    <property type="entry name" value="NAD(P)-bd_dom_sf"/>
</dbReference>
<dbReference type="AlphaFoldDB" id="A0A1J7JFA8"/>
<dbReference type="STRING" id="1408157.A0A1J7JFA8"/>
<dbReference type="InParanoid" id="A0A1J7JFA8"/>
<evidence type="ECO:0000313" key="5">
    <source>
        <dbReference type="Proteomes" id="UP000182658"/>
    </source>
</evidence>
<dbReference type="SUPFAM" id="SSF51735">
    <property type="entry name" value="NAD(P)-binding Rossmann-fold domains"/>
    <property type="match status" value="1"/>
</dbReference>
<comment type="similarity">
    <text evidence="2">Belongs to the NAD(P)-dependent epimerase/dehydratase family. Dihydroflavonol-4-reductase subfamily.</text>
</comment>
<gene>
    <name evidence="4" type="ORF">CONLIGDRAFT_703337</name>
</gene>
<accession>A0A1J7JFA8</accession>
<feature type="domain" description="NAD-dependent epimerase/dehydratase" evidence="3">
    <location>
        <begin position="6"/>
        <end position="270"/>
    </location>
</feature>
<dbReference type="PANTHER" id="PTHR10366:SF564">
    <property type="entry name" value="STEROL-4-ALPHA-CARBOXYLATE 3-DEHYDROGENASE, DECARBOXYLATING"/>
    <property type="match status" value="1"/>
</dbReference>
<keyword evidence="1" id="KW-0560">Oxidoreductase</keyword>
<evidence type="ECO:0000259" key="3">
    <source>
        <dbReference type="Pfam" id="PF01370"/>
    </source>
</evidence>
<dbReference type="Pfam" id="PF01370">
    <property type="entry name" value="Epimerase"/>
    <property type="match status" value="1"/>
</dbReference>
<name>A0A1J7JFA8_9PEZI</name>
<dbReference type="Gene3D" id="3.40.50.720">
    <property type="entry name" value="NAD(P)-binding Rossmann-like Domain"/>
    <property type="match status" value="1"/>
</dbReference>
<dbReference type="PANTHER" id="PTHR10366">
    <property type="entry name" value="NAD DEPENDENT EPIMERASE/DEHYDRATASE"/>
    <property type="match status" value="1"/>
</dbReference>
<proteinExistence type="inferred from homology"/>
<evidence type="ECO:0000313" key="4">
    <source>
        <dbReference type="EMBL" id="OIW28384.1"/>
    </source>
</evidence>
<dbReference type="InterPro" id="IPR050425">
    <property type="entry name" value="NAD(P)_dehydrat-like"/>
</dbReference>
<protein>
    <submittedName>
        <fullName evidence="4">Reductase</fullName>
    </submittedName>
</protein>
<dbReference type="OrthoDB" id="2735536at2759"/>